<dbReference type="Gene3D" id="3.40.50.1820">
    <property type="entry name" value="alpha/beta hydrolase"/>
    <property type="match status" value="1"/>
</dbReference>
<sequence>MHSMQVLMVVLSLGAVSLPIRADTTQPIPPTDFARRSPYGTPGMSPNGEYLALSVHGAAESDKYEIGVFHLPDMKPVSRLDMPDQTVPLKIIWTSNTRLIVIPAKQVGWLDEPLRTGDLIAADYDGSHQQSMYGWRARHAHGLPWAPGFFSGLPPKANGHFYWTVTTNNSDKASEGRSEIFDVDAETGSAVSMGSINDDGMQFVVYDGVARIAYGVDDQNKPLLFERDSKDQPWRKLTLSARTAIPLRISADGNQVYWRYSVDGGPDTLAVSNFNFSGLKILASDSFGSVEEVFWTPYPQKPFAVMIDTGHPHAIYVDDDDTATIHKALSQQFPDLLVRFAAVSEDGTRVLVKADSDKDPGLYALFTLNPVTFTPLFKEAPWIDPARMATRLPIRFTASSGQTLDGYLTLPAQGSKLPLVLLPHGGPIGIRDGWDYDAWAQFLASRGYAVLQVNYRGSAGRGNNFLMSGYKQFGTGIQQDLLDGVHWAIEQGYADKDKVCIFGGSFGGYSALMAPIRAPGTFKCAVDFAGISDYNIELDKSDTQRTERGRSYLTQAVGADNATIEAISPIYHLDQFNVPVLIVHGEKDPRVPLKNATELRAALDKAGKPYEWLVKPKELHGFYSDADNIDFLQHLQDFLAKYLGTDRPTTGIGSTGKSAPNMNRG</sequence>
<organism evidence="4 5">
    <name type="scientific">Dyella flava</name>
    <dbReference type="NCBI Taxonomy" id="1920170"/>
    <lineage>
        <taxon>Bacteria</taxon>
        <taxon>Pseudomonadati</taxon>
        <taxon>Pseudomonadota</taxon>
        <taxon>Gammaproteobacteria</taxon>
        <taxon>Lysobacterales</taxon>
        <taxon>Rhodanobacteraceae</taxon>
        <taxon>Dyella</taxon>
    </lineage>
</organism>
<accession>A0ABS2K3E4</accession>
<feature type="chain" id="PRO_5045992841" evidence="2">
    <location>
        <begin position="23"/>
        <end position="665"/>
    </location>
</feature>
<dbReference type="SUPFAM" id="SSF82171">
    <property type="entry name" value="DPP6 N-terminal domain-like"/>
    <property type="match status" value="1"/>
</dbReference>
<evidence type="ECO:0000313" key="4">
    <source>
        <dbReference type="EMBL" id="MBM7125404.1"/>
    </source>
</evidence>
<evidence type="ECO:0000256" key="1">
    <source>
        <dbReference type="ARBA" id="ARBA00022801"/>
    </source>
</evidence>
<feature type="domain" description="Peptidase S9 prolyl oligopeptidase catalytic" evidence="3">
    <location>
        <begin position="434"/>
        <end position="644"/>
    </location>
</feature>
<feature type="signal peptide" evidence="2">
    <location>
        <begin position="1"/>
        <end position="22"/>
    </location>
</feature>
<evidence type="ECO:0000313" key="5">
    <source>
        <dbReference type="Proteomes" id="UP001430149"/>
    </source>
</evidence>
<dbReference type="PANTHER" id="PTHR42776:SF27">
    <property type="entry name" value="DIPEPTIDYL PEPTIDASE FAMILY MEMBER 6"/>
    <property type="match status" value="1"/>
</dbReference>
<name>A0ABS2K3E4_9GAMM</name>
<dbReference type="Proteomes" id="UP001430149">
    <property type="component" value="Unassembled WGS sequence"/>
</dbReference>
<evidence type="ECO:0000256" key="2">
    <source>
        <dbReference type="SAM" id="SignalP"/>
    </source>
</evidence>
<dbReference type="InterPro" id="IPR001375">
    <property type="entry name" value="Peptidase_S9_cat"/>
</dbReference>
<evidence type="ECO:0000259" key="3">
    <source>
        <dbReference type="Pfam" id="PF00326"/>
    </source>
</evidence>
<keyword evidence="2" id="KW-0732">Signal</keyword>
<reference evidence="4" key="1">
    <citation type="submission" date="2020-10" db="EMBL/GenBank/DDBJ databases">
        <title>Phylogeny of dyella-like bacteria.</title>
        <authorList>
            <person name="Fu J."/>
        </authorList>
    </citation>
    <scope>NUCLEOTIDE SEQUENCE</scope>
    <source>
        <strain evidence="4">DHOC52</strain>
    </source>
</reference>
<keyword evidence="1" id="KW-0378">Hydrolase</keyword>
<comment type="caution">
    <text evidence="4">The sequence shown here is derived from an EMBL/GenBank/DDBJ whole genome shotgun (WGS) entry which is preliminary data.</text>
</comment>
<keyword evidence="5" id="KW-1185">Reference proteome</keyword>
<gene>
    <name evidence="4" type="ORF">ISP19_08435</name>
</gene>
<dbReference type="PANTHER" id="PTHR42776">
    <property type="entry name" value="SERINE PEPTIDASE S9 FAMILY MEMBER"/>
    <property type="match status" value="1"/>
</dbReference>
<proteinExistence type="predicted"/>
<protein>
    <submittedName>
        <fullName evidence="4">S9 family peptidase</fullName>
    </submittedName>
</protein>
<dbReference type="Pfam" id="PF00326">
    <property type="entry name" value="Peptidase_S9"/>
    <property type="match status" value="1"/>
</dbReference>
<dbReference type="EMBL" id="JADIKE010000034">
    <property type="protein sequence ID" value="MBM7125404.1"/>
    <property type="molecule type" value="Genomic_DNA"/>
</dbReference>
<dbReference type="InterPro" id="IPR029058">
    <property type="entry name" value="AB_hydrolase_fold"/>
</dbReference>
<dbReference type="SUPFAM" id="SSF53474">
    <property type="entry name" value="alpha/beta-Hydrolases"/>
    <property type="match status" value="1"/>
</dbReference>